<evidence type="ECO:0000313" key="3">
    <source>
        <dbReference type="Proteomes" id="UP001419268"/>
    </source>
</evidence>
<dbReference type="Pfam" id="PF03004">
    <property type="entry name" value="Transposase_24"/>
    <property type="match status" value="1"/>
</dbReference>
<organism evidence="2 3">
    <name type="scientific">Stephania cephalantha</name>
    <dbReference type="NCBI Taxonomy" id="152367"/>
    <lineage>
        <taxon>Eukaryota</taxon>
        <taxon>Viridiplantae</taxon>
        <taxon>Streptophyta</taxon>
        <taxon>Embryophyta</taxon>
        <taxon>Tracheophyta</taxon>
        <taxon>Spermatophyta</taxon>
        <taxon>Magnoliopsida</taxon>
        <taxon>Ranunculales</taxon>
        <taxon>Menispermaceae</taxon>
        <taxon>Menispermoideae</taxon>
        <taxon>Cissampelideae</taxon>
        <taxon>Stephania</taxon>
    </lineage>
</organism>
<feature type="compositionally biased region" description="Pro residues" evidence="1">
    <location>
        <begin position="254"/>
        <end position="263"/>
    </location>
</feature>
<evidence type="ECO:0000256" key="1">
    <source>
        <dbReference type="SAM" id="MobiDB-lite"/>
    </source>
</evidence>
<evidence type="ECO:0000313" key="2">
    <source>
        <dbReference type="EMBL" id="KAK9095530.1"/>
    </source>
</evidence>
<feature type="region of interest" description="Disordered" evidence="1">
    <location>
        <begin position="51"/>
        <end position="99"/>
    </location>
</feature>
<feature type="region of interest" description="Disordered" evidence="1">
    <location>
        <begin position="214"/>
        <end position="233"/>
    </location>
</feature>
<dbReference type="InterPro" id="IPR004252">
    <property type="entry name" value="Probable_transposase_24"/>
</dbReference>
<reference evidence="2 3" key="1">
    <citation type="submission" date="2024-01" db="EMBL/GenBank/DDBJ databases">
        <title>Genome assemblies of Stephania.</title>
        <authorList>
            <person name="Yang L."/>
        </authorList>
    </citation>
    <scope>NUCLEOTIDE SEQUENCE [LARGE SCALE GENOMIC DNA]</scope>
    <source>
        <strain evidence="2">JXDWG</strain>
        <tissue evidence="2">Leaf</tissue>
    </source>
</reference>
<name>A0AAP0EL68_9MAGN</name>
<sequence length="398" mass="46519">MSFAIYDAWCRKASIRYTGNIYLIAKKRITPIYLTEEVFVHYKRMRATDEAFKKKSEQMSSNRKSEVGGPGTGISLHSAGSISARQHGDTLEKKLQRRPTRKEMFRHLHTHGHDRQSFVDQRSAKIDAELTRRLEEMSTQTPNTSIDEDVVYLEVVPEVRGRVYGLGSQGYHRNISLGEASSSRGPAYGPHELEELKRDHQRLQETLLNERMERQEQMQRDKMEHQEETREMQDRLARMEALLMQHLGNRHHVPPTPQTPPSPVTERSGPQSDDHPGHLTTRIAPSQSAHRMTIGLGIGPLHIKGCLRINVIFWMIMMSLWSILCRLRDHRHDKSDWMSYLFLWYVHRWHLIWVLHREAKLNHQLGFKFQRFLWIWMGHALLAPEFVWCLSCIGEIIG</sequence>
<comment type="caution">
    <text evidence="2">The sequence shown here is derived from an EMBL/GenBank/DDBJ whole genome shotgun (WGS) entry which is preliminary data.</text>
</comment>
<gene>
    <name evidence="2" type="ORF">Scep_026999</name>
</gene>
<protein>
    <submittedName>
        <fullName evidence="2">Uncharacterized protein</fullName>
    </submittedName>
</protein>
<keyword evidence="3" id="KW-1185">Reference proteome</keyword>
<dbReference type="AlphaFoldDB" id="A0AAP0EL68"/>
<accession>A0AAP0EL68</accession>
<dbReference type="EMBL" id="JBBNAG010000011">
    <property type="protein sequence ID" value="KAK9095530.1"/>
    <property type="molecule type" value="Genomic_DNA"/>
</dbReference>
<feature type="region of interest" description="Disordered" evidence="1">
    <location>
        <begin position="249"/>
        <end position="284"/>
    </location>
</feature>
<proteinExistence type="predicted"/>
<dbReference type="Proteomes" id="UP001419268">
    <property type="component" value="Unassembled WGS sequence"/>
</dbReference>